<dbReference type="InterPro" id="IPR036397">
    <property type="entry name" value="RNaseH_sf"/>
</dbReference>
<keyword evidence="2" id="KW-0540">Nuclease</keyword>
<gene>
    <name evidence="2" type="ORF">DW228_18245</name>
</gene>
<dbReference type="RefSeq" id="WP_122330560.1">
    <property type="nucleotide sequence ID" value="NZ_JAQDYY010000019.1"/>
</dbReference>
<sequence>MAAPKNEPKIYVGIVLDFETGGLDCVNSPCTQIAMKAIRLDNWQVLDSYVSYFRPYNKQDIGGIPKRKVLKDKRQLELEEPSQKMTYDQAALTYSAITMDMLIARGIDIKEIGRDIILFAEHCTLSKGKQTKPVVIGQNVTFDIGFLQQVMNYAGLVKEFEKTFAGTFDFYGNFQPYYIDTLHLGRLCFAADPAVTSYKLELLAERLGVELSDAHDALSDVDATLEVLAVCGSRLRSSTGSATLLQKQEKTRAHFKI</sequence>
<dbReference type="SUPFAM" id="SSF53098">
    <property type="entry name" value="Ribonuclease H-like"/>
    <property type="match status" value="1"/>
</dbReference>
<feature type="domain" description="Exonuclease" evidence="1">
    <location>
        <begin position="12"/>
        <end position="237"/>
    </location>
</feature>
<dbReference type="InterPro" id="IPR013520">
    <property type="entry name" value="Ribonucl_H"/>
</dbReference>
<dbReference type="Pfam" id="PF00929">
    <property type="entry name" value="RNase_T"/>
    <property type="match status" value="1"/>
</dbReference>
<dbReference type="Gene3D" id="3.30.420.10">
    <property type="entry name" value="Ribonuclease H-like superfamily/Ribonuclease H"/>
    <property type="match status" value="1"/>
</dbReference>
<evidence type="ECO:0000259" key="1">
    <source>
        <dbReference type="SMART" id="SM00479"/>
    </source>
</evidence>
<dbReference type="InterPro" id="IPR012337">
    <property type="entry name" value="RNaseH-like_sf"/>
</dbReference>
<proteinExistence type="predicted"/>
<keyword evidence="2" id="KW-0269">Exonuclease</keyword>
<protein>
    <submittedName>
        <fullName evidence="2">3'-5' exonuclease</fullName>
    </submittedName>
</protein>
<dbReference type="SMART" id="SM00479">
    <property type="entry name" value="EXOIII"/>
    <property type="match status" value="1"/>
</dbReference>
<dbReference type="Proteomes" id="UP000266644">
    <property type="component" value="Unassembled WGS sequence"/>
</dbReference>
<dbReference type="CDD" id="cd06127">
    <property type="entry name" value="DEDDh"/>
    <property type="match status" value="1"/>
</dbReference>
<dbReference type="EMBL" id="QRJE01000032">
    <property type="protein sequence ID" value="RHH07876.1"/>
    <property type="molecule type" value="Genomic_DNA"/>
</dbReference>
<evidence type="ECO:0000313" key="2">
    <source>
        <dbReference type="EMBL" id="RHH07876.1"/>
    </source>
</evidence>
<dbReference type="GO" id="GO:0003676">
    <property type="term" value="F:nucleic acid binding"/>
    <property type="evidence" value="ECO:0007669"/>
    <property type="project" value="InterPro"/>
</dbReference>
<accession>A0A396BPG2</accession>
<dbReference type="GO" id="GO:0004527">
    <property type="term" value="F:exonuclease activity"/>
    <property type="evidence" value="ECO:0007669"/>
    <property type="project" value="UniProtKB-KW"/>
</dbReference>
<dbReference type="AlphaFoldDB" id="A0A396BPG2"/>
<organism evidence="2 3">
    <name type="scientific">Bacteroides fragilis</name>
    <dbReference type="NCBI Taxonomy" id="817"/>
    <lineage>
        <taxon>Bacteria</taxon>
        <taxon>Pseudomonadati</taxon>
        <taxon>Bacteroidota</taxon>
        <taxon>Bacteroidia</taxon>
        <taxon>Bacteroidales</taxon>
        <taxon>Bacteroidaceae</taxon>
        <taxon>Bacteroides</taxon>
    </lineage>
</organism>
<comment type="caution">
    <text evidence="2">The sequence shown here is derived from an EMBL/GenBank/DDBJ whole genome shotgun (WGS) entry which is preliminary data.</text>
</comment>
<evidence type="ECO:0000313" key="3">
    <source>
        <dbReference type="Proteomes" id="UP000266644"/>
    </source>
</evidence>
<name>A0A396BPG2_BACFG</name>
<dbReference type="GO" id="GO:0006259">
    <property type="term" value="P:DNA metabolic process"/>
    <property type="evidence" value="ECO:0007669"/>
    <property type="project" value="UniProtKB-ARBA"/>
</dbReference>
<keyword evidence="2" id="KW-0378">Hydrolase</keyword>
<reference evidence="2 3" key="1">
    <citation type="submission" date="2018-08" db="EMBL/GenBank/DDBJ databases">
        <title>A genome reference for cultivated species of the human gut microbiota.</title>
        <authorList>
            <person name="Zou Y."/>
            <person name="Xue W."/>
            <person name="Luo G."/>
        </authorList>
    </citation>
    <scope>NUCLEOTIDE SEQUENCE [LARGE SCALE GENOMIC DNA]</scope>
    <source>
        <strain evidence="2 3">AM18-6</strain>
    </source>
</reference>